<evidence type="ECO:0000313" key="4">
    <source>
        <dbReference type="RefSeq" id="XP_013411767.1"/>
    </source>
</evidence>
<dbReference type="Gene3D" id="3.40.33.10">
    <property type="entry name" value="CAP"/>
    <property type="match status" value="1"/>
</dbReference>
<reference evidence="4 5" key="1">
    <citation type="submission" date="2025-04" db="UniProtKB">
        <authorList>
            <consortium name="RefSeq"/>
        </authorList>
    </citation>
    <scope>IDENTIFICATION</scope>
    <source>
        <tissue evidence="4 5">Gonads</tissue>
    </source>
</reference>
<dbReference type="InterPro" id="IPR035940">
    <property type="entry name" value="CAP_sf"/>
</dbReference>
<evidence type="ECO:0000313" key="5">
    <source>
        <dbReference type="RefSeq" id="XP_013411768.1"/>
    </source>
</evidence>
<dbReference type="OMA" id="CNICPYA"/>
<protein>
    <submittedName>
        <fullName evidence="4">Cysteine-rich venom protein latisemin isoform X1</fullName>
    </submittedName>
    <submittedName>
        <fullName evidence="5 6">Cysteine-rich venom protein latisemin isoform X2</fullName>
    </submittedName>
</protein>
<dbReference type="PROSITE" id="PS01009">
    <property type="entry name" value="CRISP_1"/>
    <property type="match status" value="1"/>
</dbReference>
<dbReference type="PANTHER" id="PTHR10334">
    <property type="entry name" value="CYSTEINE-RICH SECRETORY PROTEIN-RELATED"/>
    <property type="match status" value="1"/>
</dbReference>
<evidence type="ECO:0000259" key="2">
    <source>
        <dbReference type="SMART" id="SM00198"/>
    </source>
</evidence>
<dbReference type="RefSeq" id="XP_013411767.1">
    <property type="nucleotide sequence ID" value="XM_013556313.1"/>
</dbReference>
<evidence type="ECO:0000313" key="6">
    <source>
        <dbReference type="RefSeq" id="XP_013411769.1"/>
    </source>
</evidence>
<evidence type="ECO:0000256" key="1">
    <source>
        <dbReference type="SAM" id="SignalP"/>
    </source>
</evidence>
<feature type="signal peptide" evidence="1">
    <location>
        <begin position="1"/>
        <end position="21"/>
    </location>
</feature>
<accession>A0A1S3JN25</accession>
<name>A0A1S3JN25_LINAN</name>
<proteinExistence type="predicted"/>
<dbReference type="SUPFAM" id="SSF55797">
    <property type="entry name" value="PR-1-like"/>
    <property type="match status" value="1"/>
</dbReference>
<dbReference type="GO" id="GO:0005576">
    <property type="term" value="C:extracellular region"/>
    <property type="evidence" value="ECO:0007669"/>
    <property type="project" value="InterPro"/>
</dbReference>
<dbReference type="KEGG" id="lak:106174655"/>
<sequence length="334" mass="36611">MVRPTHLALGALFLCVSTAAAAEKCKDKFAVWPRHSACLPKSIKWESGGVTENDIATIVRKHNELRKATADDHEASNMMKMYWDEEIAEVAQGWADNCHYDHEPGELRRVPGKYSVGQNLGKGYKSWEAVIQAWYDEIKDFTYGDEDMDFGKVGHYTQLVWAASSRIGCGFANCGEAGKIYVCDYGPAGNVGGFSKPYKQGKACSACSNHCSNSLCDCENKVCLNSATMHYNNCSCDCLTNSYKPSDNCALNCDEVKDEYYCGKSAGYLSMADCRKYAGTTVSCPHQCDVCPWAGSNYTEGSVPIPESSAQNLSVTSHVLILLSLAIKEALTIY</sequence>
<dbReference type="GeneID" id="106174655"/>
<dbReference type="SMART" id="SM00198">
    <property type="entry name" value="SCP"/>
    <property type="match status" value="1"/>
</dbReference>
<dbReference type="PRINTS" id="PR00837">
    <property type="entry name" value="V5TPXLIKE"/>
</dbReference>
<dbReference type="RefSeq" id="XP_013411768.1">
    <property type="nucleotide sequence ID" value="XM_013556314.1"/>
</dbReference>
<gene>
    <name evidence="4 5 6" type="primary">LOC106174655</name>
</gene>
<dbReference type="InterPro" id="IPR001283">
    <property type="entry name" value="CRISP-related"/>
</dbReference>
<dbReference type="AlphaFoldDB" id="A0A1S3JN25"/>
<dbReference type="STRING" id="7574.A0A1S3JN25"/>
<organism evidence="3 4">
    <name type="scientific">Lingula anatina</name>
    <name type="common">Brachiopod</name>
    <name type="synonym">Lingula unguis</name>
    <dbReference type="NCBI Taxonomy" id="7574"/>
    <lineage>
        <taxon>Eukaryota</taxon>
        <taxon>Metazoa</taxon>
        <taxon>Spiralia</taxon>
        <taxon>Lophotrochozoa</taxon>
        <taxon>Brachiopoda</taxon>
        <taxon>Linguliformea</taxon>
        <taxon>Lingulata</taxon>
        <taxon>Lingulida</taxon>
        <taxon>Linguloidea</taxon>
        <taxon>Lingulidae</taxon>
        <taxon>Lingula</taxon>
    </lineage>
</organism>
<evidence type="ECO:0000313" key="3">
    <source>
        <dbReference type="Proteomes" id="UP000085678"/>
    </source>
</evidence>
<dbReference type="Proteomes" id="UP000085678">
    <property type="component" value="Unplaced"/>
</dbReference>
<dbReference type="InterPro" id="IPR014044">
    <property type="entry name" value="CAP_dom"/>
</dbReference>
<feature type="domain" description="SCP" evidence="2">
    <location>
        <begin position="53"/>
        <end position="193"/>
    </location>
</feature>
<feature type="chain" id="PRO_5014545934" evidence="1">
    <location>
        <begin position="22"/>
        <end position="334"/>
    </location>
</feature>
<dbReference type="Pfam" id="PF00188">
    <property type="entry name" value="CAP"/>
    <property type="match status" value="1"/>
</dbReference>
<keyword evidence="3" id="KW-1185">Reference proteome</keyword>
<dbReference type="RefSeq" id="XP_013411769.1">
    <property type="nucleotide sequence ID" value="XM_013556315.1"/>
</dbReference>
<dbReference type="OrthoDB" id="43654at2759"/>
<keyword evidence="1" id="KW-0732">Signal</keyword>
<dbReference type="InterPro" id="IPR018244">
    <property type="entry name" value="Allrgn_V5/Tpx1_CS"/>
</dbReference>